<dbReference type="InterPro" id="IPR015919">
    <property type="entry name" value="Cadherin-like_sf"/>
</dbReference>
<comment type="caution">
    <text evidence="7">The sequence shown here is derived from an EMBL/GenBank/DDBJ whole genome shotgun (WGS) entry which is preliminary data.</text>
</comment>
<dbReference type="GO" id="GO:0000902">
    <property type="term" value="P:cell morphogenesis"/>
    <property type="evidence" value="ECO:0007669"/>
    <property type="project" value="TreeGrafter"/>
</dbReference>
<evidence type="ECO:0000256" key="5">
    <source>
        <dbReference type="PROSITE-ProRule" id="PRU00043"/>
    </source>
</evidence>
<dbReference type="AlphaFoldDB" id="A0A5N4CBN4"/>
<dbReference type="CDD" id="cd11304">
    <property type="entry name" value="Cadherin_repeat"/>
    <property type="match status" value="1"/>
</dbReference>
<dbReference type="PANTHER" id="PTHR24027:SF91">
    <property type="entry name" value="CADHERIN-7"/>
    <property type="match status" value="1"/>
</dbReference>
<evidence type="ECO:0000256" key="2">
    <source>
        <dbReference type="ARBA" id="ARBA00022737"/>
    </source>
</evidence>
<evidence type="ECO:0000259" key="6">
    <source>
        <dbReference type="PROSITE" id="PS50268"/>
    </source>
</evidence>
<dbReference type="PROSITE" id="PS50268">
    <property type="entry name" value="CADHERIN_2"/>
    <property type="match status" value="1"/>
</dbReference>
<dbReference type="GO" id="GO:0045296">
    <property type="term" value="F:cadherin binding"/>
    <property type="evidence" value="ECO:0007669"/>
    <property type="project" value="TreeGrafter"/>
</dbReference>
<dbReference type="GO" id="GO:0034332">
    <property type="term" value="P:adherens junction organization"/>
    <property type="evidence" value="ECO:0007669"/>
    <property type="project" value="TreeGrafter"/>
</dbReference>
<dbReference type="SUPFAM" id="SSF49313">
    <property type="entry name" value="Cadherin-like"/>
    <property type="match status" value="1"/>
</dbReference>
<keyword evidence="3 5" id="KW-0106">Calcium</keyword>
<dbReference type="EMBL" id="JWIN03000030">
    <property type="protein sequence ID" value="KAB1256321.1"/>
    <property type="molecule type" value="Genomic_DNA"/>
</dbReference>
<dbReference type="InterPro" id="IPR002126">
    <property type="entry name" value="Cadherin-like_dom"/>
</dbReference>
<organism evidence="7 8">
    <name type="scientific">Camelus dromedarius</name>
    <name type="common">Dromedary</name>
    <name type="synonym">Arabian camel</name>
    <dbReference type="NCBI Taxonomy" id="9838"/>
    <lineage>
        <taxon>Eukaryota</taxon>
        <taxon>Metazoa</taxon>
        <taxon>Chordata</taxon>
        <taxon>Craniata</taxon>
        <taxon>Vertebrata</taxon>
        <taxon>Euteleostomi</taxon>
        <taxon>Mammalia</taxon>
        <taxon>Eutheria</taxon>
        <taxon>Laurasiatheria</taxon>
        <taxon>Artiodactyla</taxon>
        <taxon>Tylopoda</taxon>
        <taxon>Camelidae</taxon>
        <taxon>Camelus</taxon>
    </lineage>
</organism>
<evidence type="ECO:0000256" key="4">
    <source>
        <dbReference type="ARBA" id="ARBA00023136"/>
    </source>
</evidence>
<dbReference type="PANTHER" id="PTHR24027">
    <property type="entry name" value="CADHERIN-23"/>
    <property type="match status" value="1"/>
</dbReference>
<dbReference type="GO" id="GO:0007156">
    <property type="term" value="P:homophilic cell adhesion via plasma membrane adhesion molecules"/>
    <property type="evidence" value="ECO:0007669"/>
    <property type="project" value="InterPro"/>
</dbReference>
<sequence length="110" mass="12122">MLVLNRIVWRLQSTDETDAKQIKISDLDFEAKTSYTLRIEAANKDADPRFLSLGPFSDTTTVKIIVEDVDEPPVFSSPLYPMEVSEATQVGNIIGTVAAHDPDASNSPVR</sequence>
<accession>A0A5N4CBN4</accession>
<proteinExistence type="predicted"/>
<keyword evidence="2" id="KW-0677">Repeat</keyword>
<dbReference type="Gene3D" id="2.60.40.60">
    <property type="entry name" value="Cadherins"/>
    <property type="match status" value="2"/>
</dbReference>
<evidence type="ECO:0000313" key="7">
    <source>
        <dbReference type="EMBL" id="KAB1256321.1"/>
    </source>
</evidence>
<keyword evidence="8" id="KW-1185">Reference proteome</keyword>
<evidence type="ECO:0000256" key="1">
    <source>
        <dbReference type="ARBA" id="ARBA00004370"/>
    </source>
</evidence>
<reference evidence="7 8" key="1">
    <citation type="journal article" date="2019" name="Mol. Ecol. Resour.">
        <title>Improving Illumina assemblies with Hi-C and long reads: an example with the North African dromedary.</title>
        <authorList>
            <person name="Elbers J.P."/>
            <person name="Rogers M.F."/>
            <person name="Perelman P.L."/>
            <person name="Proskuryakova A.A."/>
            <person name="Serdyukova N.A."/>
            <person name="Johnson W.E."/>
            <person name="Horin P."/>
            <person name="Corander J."/>
            <person name="Murphy D."/>
            <person name="Burger P.A."/>
        </authorList>
    </citation>
    <scope>NUCLEOTIDE SEQUENCE [LARGE SCALE GENOMIC DNA]</scope>
    <source>
        <strain evidence="7">Drom800</strain>
        <tissue evidence="7">Blood</tissue>
    </source>
</reference>
<gene>
    <name evidence="7" type="primary">Cadherin-7</name>
    <name evidence="7" type="ORF">Cadr_000027579</name>
</gene>
<dbReference type="GO" id="GO:0007043">
    <property type="term" value="P:cell-cell junction assembly"/>
    <property type="evidence" value="ECO:0007669"/>
    <property type="project" value="TreeGrafter"/>
</dbReference>
<name>A0A5N4CBN4_CAMDR</name>
<dbReference type="GO" id="GO:0016342">
    <property type="term" value="C:catenin complex"/>
    <property type="evidence" value="ECO:0007669"/>
    <property type="project" value="TreeGrafter"/>
</dbReference>
<protein>
    <submittedName>
        <fullName evidence="7">Cadherin-7</fullName>
    </submittedName>
</protein>
<dbReference type="GO" id="GO:0005912">
    <property type="term" value="C:adherens junction"/>
    <property type="evidence" value="ECO:0007669"/>
    <property type="project" value="TreeGrafter"/>
</dbReference>
<dbReference type="Proteomes" id="UP000299084">
    <property type="component" value="Unassembled WGS sequence"/>
</dbReference>
<dbReference type="GO" id="GO:0008013">
    <property type="term" value="F:beta-catenin binding"/>
    <property type="evidence" value="ECO:0007669"/>
    <property type="project" value="TreeGrafter"/>
</dbReference>
<evidence type="ECO:0000256" key="3">
    <source>
        <dbReference type="ARBA" id="ARBA00022837"/>
    </source>
</evidence>
<comment type="subcellular location">
    <subcellularLocation>
        <location evidence="1">Membrane</location>
    </subcellularLocation>
</comment>
<dbReference type="GO" id="GO:0016477">
    <property type="term" value="P:cell migration"/>
    <property type="evidence" value="ECO:0007669"/>
    <property type="project" value="TreeGrafter"/>
</dbReference>
<dbReference type="GO" id="GO:0044331">
    <property type="term" value="P:cell-cell adhesion mediated by cadherin"/>
    <property type="evidence" value="ECO:0007669"/>
    <property type="project" value="TreeGrafter"/>
</dbReference>
<dbReference type="GO" id="GO:0005509">
    <property type="term" value="F:calcium ion binding"/>
    <property type="evidence" value="ECO:0007669"/>
    <property type="project" value="UniProtKB-UniRule"/>
</dbReference>
<keyword evidence="4" id="KW-0472">Membrane</keyword>
<feature type="domain" description="Cadherin" evidence="6">
    <location>
        <begin position="27"/>
        <end position="75"/>
    </location>
</feature>
<dbReference type="InterPro" id="IPR039808">
    <property type="entry name" value="Cadherin"/>
</dbReference>
<dbReference type="GO" id="GO:0016339">
    <property type="term" value="P:calcium-dependent cell-cell adhesion via plasma membrane cell adhesion molecules"/>
    <property type="evidence" value="ECO:0007669"/>
    <property type="project" value="TreeGrafter"/>
</dbReference>
<evidence type="ECO:0000313" key="8">
    <source>
        <dbReference type="Proteomes" id="UP000299084"/>
    </source>
</evidence>